<evidence type="ECO:0000256" key="8">
    <source>
        <dbReference type="ARBA" id="ARBA00022857"/>
    </source>
</evidence>
<keyword evidence="6" id="KW-0285">Flavoprotein</keyword>
<comment type="pathway">
    <text evidence="2">Siderophore biosynthesis.</text>
</comment>
<evidence type="ECO:0000256" key="2">
    <source>
        <dbReference type="ARBA" id="ARBA00004924"/>
    </source>
</evidence>
<evidence type="ECO:0000256" key="14">
    <source>
        <dbReference type="ARBA" id="ARBA00032738"/>
    </source>
</evidence>
<comment type="similarity">
    <text evidence="3">Belongs to the lysine N(6)-hydroxylase/L-ornithine N(5)-oxygenase family.</text>
</comment>
<dbReference type="InterPro" id="IPR025700">
    <property type="entry name" value="Lys/Orn_oxygenase"/>
</dbReference>
<evidence type="ECO:0000256" key="6">
    <source>
        <dbReference type="ARBA" id="ARBA00022630"/>
    </source>
</evidence>
<evidence type="ECO:0000313" key="16">
    <source>
        <dbReference type="EMBL" id="SDP97780.1"/>
    </source>
</evidence>
<dbReference type="Pfam" id="PF13434">
    <property type="entry name" value="Lys_Orn_oxgnase"/>
    <property type="match status" value="1"/>
</dbReference>
<accession>A0A1H0X4G2</accession>
<dbReference type="InterPro" id="IPR036188">
    <property type="entry name" value="FAD/NAD-bd_sf"/>
</dbReference>
<keyword evidence="17" id="KW-1185">Reference proteome</keyword>
<sequence length="446" mass="49935">MTASQSAAQRLIVVGAGPKGLAIAAKAQVLRSVCADVPEVLLVDHQGIAENWTGRFGYTDGRQQLATSPMKDIGFPYNSTCWRDNNKVNVEMIQYSWHAFLTQRTGPKLSAFAEWVDRGFPSPSLKEWAKYLQWVFKSLDTQIDQRKVTRIHVRDRQWRIKVEDLRDSRNAEWLTGAGVVITGPGTPLRLQGYDDNSLRFANAENFWKRWPRMQTAIRRSSMQTEIAVIGDGGAAASVVTTLLSTSDRCRVTVITPSGVMLTRGESYDENRHYSNPRDWPQINSLGRERFLRHTTLSVVSRAVKKILDQQVNLSIICGQVDRLELKDADDKVWIHYKIDPPAGRTANYEEFDFVVVAIGFDAMWWAKNGILTREAARLIRGSVSPNRITAKALGQLIEKDLSIHIAANGVTLPLHLPMMSSTQGPGFPGLGCLGLLSDRILKPYCD</sequence>
<evidence type="ECO:0000256" key="10">
    <source>
        <dbReference type="ARBA" id="ARBA00023033"/>
    </source>
</evidence>
<dbReference type="RefSeq" id="WP_176960187.1">
    <property type="nucleotide sequence ID" value="NZ_FNIX01000034.1"/>
</dbReference>
<evidence type="ECO:0000256" key="4">
    <source>
        <dbReference type="ARBA" id="ARBA00013076"/>
    </source>
</evidence>
<proteinExistence type="inferred from homology"/>
<evidence type="ECO:0000256" key="15">
    <source>
        <dbReference type="ARBA" id="ARBA00048407"/>
    </source>
</evidence>
<evidence type="ECO:0000256" key="5">
    <source>
        <dbReference type="ARBA" id="ARBA00016406"/>
    </source>
</evidence>
<evidence type="ECO:0000256" key="3">
    <source>
        <dbReference type="ARBA" id="ARBA00007588"/>
    </source>
</evidence>
<dbReference type="AlphaFoldDB" id="A0A1H0X4G2"/>
<protein>
    <recommendedName>
        <fullName evidence="5">L-lysine N6-monooxygenase MbtG</fullName>
        <ecNumber evidence="4">1.14.13.59</ecNumber>
    </recommendedName>
    <alternativeName>
        <fullName evidence="14">Lysine 6-N-hydroxylase</fullName>
    </alternativeName>
    <alternativeName>
        <fullName evidence="13">Lysine N6-hydroxylase</fullName>
    </alternativeName>
    <alternativeName>
        <fullName evidence="11">Lysine-N-oxygenase</fullName>
    </alternativeName>
    <alternativeName>
        <fullName evidence="12">Mycobactin synthase protein G</fullName>
    </alternativeName>
</protein>
<evidence type="ECO:0000256" key="12">
    <source>
        <dbReference type="ARBA" id="ARBA00031158"/>
    </source>
</evidence>
<evidence type="ECO:0000256" key="7">
    <source>
        <dbReference type="ARBA" id="ARBA00022827"/>
    </source>
</evidence>
<keyword evidence="7" id="KW-0274">FAD</keyword>
<evidence type="ECO:0000256" key="1">
    <source>
        <dbReference type="ARBA" id="ARBA00001974"/>
    </source>
</evidence>
<dbReference type="GO" id="GO:0047091">
    <property type="term" value="F:L-lysine 6-monooxygenase (NADPH) activity"/>
    <property type="evidence" value="ECO:0007669"/>
    <property type="project" value="UniProtKB-EC"/>
</dbReference>
<organism evidence="16 17">
    <name type="scientific">Lentzea jiangxiensis</name>
    <dbReference type="NCBI Taxonomy" id="641025"/>
    <lineage>
        <taxon>Bacteria</taxon>
        <taxon>Bacillati</taxon>
        <taxon>Actinomycetota</taxon>
        <taxon>Actinomycetes</taxon>
        <taxon>Pseudonocardiales</taxon>
        <taxon>Pseudonocardiaceae</taxon>
        <taxon>Lentzea</taxon>
    </lineage>
</organism>
<dbReference type="SUPFAM" id="SSF51905">
    <property type="entry name" value="FAD/NAD(P)-binding domain"/>
    <property type="match status" value="1"/>
</dbReference>
<evidence type="ECO:0000313" key="17">
    <source>
        <dbReference type="Proteomes" id="UP000199691"/>
    </source>
</evidence>
<keyword evidence="8" id="KW-0521">NADP</keyword>
<dbReference type="Gene3D" id="3.50.50.60">
    <property type="entry name" value="FAD/NAD(P)-binding domain"/>
    <property type="match status" value="1"/>
</dbReference>
<evidence type="ECO:0000256" key="11">
    <source>
        <dbReference type="ARBA" id="ARBA00029939"/>
    </source>
</evidence>
<reference evidence="17" key="1">
    <citation type="submission" date="2016-10" db="EMBL/GenBank/DDBJ databases">
        <authorList>
            <person name="Varghese N."/>
            <person name="Submissions S."/>
        </authorList>
    </citation>
    <scope>NUCLEOTIDE SEQUENCE [LARGE SCALE GENOMIC DNA]</scope>
    <source>
        <strain evidence="17">CGMCC 4.6609</strain>
    </source>
</reference>
<name>A0A1H0X4G2_9PSEU</name>
<gene>
    <name evidence="16" type="ORF">SAMN05421507_1342</name>
</gene>
<comment type="catalytic activity">
    <reaction evidence="15">
        <text>L-lysine + NADPH + O2 = N(6)-hydroxy-L-lysine + NADP(+) + H2O</text>
        <dbReference type="Rhea" id="RHEA:23228"/>
        <dbReference type="ChEBI" id="CHEBI:15377"/>
        <dbReference type="ChEBI" id="CHEBI:15379"/>
        <dbReference type="ChEBI" id="CHEBI:32551"/>
        <dbReference type="ChEBI" id="CHEBI:57783"/>
        <dbReference type="ChEBI" id="CHEBI:57820"/>
        <dbReference type="ChEBI" id="CHEBI:58349"/>
        <dbReference type="EC" id="1.14.13.59"/>
    </reaction>
</comment>
<dbReference type="STRING" id="641025.SAMN05421507_1342"/>
<dbReference type="Proteomes" id="UP000199691">
    <property type="component" value="Unassembled WGS sequence"/>
</dbReference>
<keyword evidence="10" id="KW-0503">Monooxygenase</keyword>
<comment type="cofactor">
    <cofactor evidence="1">
        <name>FAD</name>
        <dbReference type="ChEBI" id="CHEBI:57692"/>
    </cofactor>
</comment>
<evidence type="ECO:0000256" key="13">
    <source>
        <dbReference type="ARBA" id="ARBA00032493"/>
    </source>
</evidence>
<dbReference type="EC" id="1.14.13.59" evidence="4"/>
<keyword evidence="9" id="KW-0560">Oxidoreductase</keyword>
<dbReference type="EMBL" id="FNIX01000034">
    <property type="protein sequence ID" value="SDP97780.1"/>
    <property type="molecule type" value="Genomic_DNA"/>
</dbReference>
<evidence type="ECO:0000256" key="9">
    <source>
        <dbReference type="ARBA" id="ARBA00023002"/>
    </source>
</evidence>